<dbReference type="SUPFAM" id="SSF109993">
    <property type="entry name" value="VPS9 domain"/>
    <property type="match status" value="1"/>
</dbReference>
<dbReference type="InterPro" id="IPR041545">
    <property type="entry name" value="DUF5601"/>
</dbReference>
<organism evidence="2 3">
    <name type="scientific">Cichlidogyrus casuarinus</name>
    <dbReference type="NCBI Taxonomy" id="1844966"/>
    <lineage>
        <taxon>Eukaryota</taxon>
        <taxon>Metazoa</taxon>
        <taxon>Spiralia</taxon>
        <taxon>Lophotrochozoa</taxon>
        <taxon>Platyhelminthes</taxon>
        <taxon>Monogenea</taxon>
        <taxon>Monopisthocotylea</taxon>
        <taxon>Dactylogyridea</taxon>
        <taxon>Ancyrocephalidae</taxon>
        <taxon>Cichlidogyrus</taxon>
    </lineage>
</organism>
<dbReference type="PROSITE" id="PS51205">
    <property type="entry name" value="VPS9"/>
    <property type="match status" value="1"/>
</dbReference>
<dbReference type="InterPro" id="IPR045046">
    <property type="entry name" value="Vps9-like"/>
</dbReference>
<dbReference type="InterPro" id="IPR003123">
    <property type="entry name" value="VPS9"/>
</dbReference>
<keyword evidence="3" id="KW-1185">Reference proteome</keyword>
<name>A0ABD2PVA9_9PLAT</name>
<dbReference type="Gene3D" id="1.20.1050.80">
    <property type="entry name" value="VPS9 domain"/>
    <property type="match status" value="1"/>
</dbReference>
<reference evidence="2 3" key="1">
    <citation type="submission" date="2024-11" db="EMBL/GenBank/DDBJ databases">
        <title>Adaptive evolution of stress response genes in parasites aligns with host niche diversity.</title>
        <authorList>
            <person name="Hahn C."/>
            <person name="Resl P."/>
        </authorList>
    </citation>
    <scope>NUCLEOTIDE SEQUENCE [LARGE SCALE GENOMIC DNA]</scope>
    <source>
        <strain evidence="2">EGGRZ-B1_66</strain>
        <tissue evidence="2">Body</tissue>
    </source>
</reference>
<dbReference type="PANTHER" id="PTHR23101">
    <property type="entry name" value="RAB GDP/GTP EXCHANGE FACTOR"/>
    <property type="match status" value="1"/>
</dbReference>
<gene>
    <name evidence="2" type="primary">RABGEF1</name>
    <name evidence="2" type="ORF">Ciccas_010428</name>
</gene>
<proteinExistence type="predicted"/>
<dbReference type="AlphaFoldDB" id="A0ABD2PVA9"/>
<sequence>MVNTIVAPAKPHNLNIRNKTSIEVILAHNPKLQHSLKIELLEEPKRKSSQSNLPEAHQLAKEHFSSYISTFKTKTQTEIVRLVATIIDPTETFSSIDQYSEALQNFYSSINEKIEKDAMFSYIEPNEKIKLQNEIEIFITSWIHSWAFCCRTTDDEQEDTKLSEKIRSLDWVSSEMLNSPINASTPRVSKLIEDTILSLVKLNSVNSTLEKLECIVNCCRGIFKALNVHNTEGETKKPTDRDGTTNADEFLPVLIWIVLKSNPPQLHCHLQYITRFTNQNRLSFGEQGYFFTNLSIAVQFIRNLNHDSLKMSEKEFGRRMRGVHPAAKDATEGQKILADNDVALLDIEESLASSRSMMEQVERDLISFDDEISLKINEIHAKYPLDLTVQLDPRHIENPEILCLSPFEVPSSSNPATHSSNEQQYQEELMSFFK</sequence>
<comment type="caution">
    <text evidence="2">The sequence shown here is derived from an EMBL/GenBank/DDBJ whole genome shotgun (WGS) entry which is preliminary data.</text>
</comment>
<dbReference type="EMBL" id="JBJKFK010002511">
    <property type="protein sequence ID" value="KAL3310998.1"/>
    <property type="molecule type" value="Genomic_DNA"/>
</dbReference>
<evidence type="ECO:0000259" key="1">
    <source>
        <dbReference type="PROSITE" id="PS51205"/>
    </source>
</evidence>
<dbReference type="PANTHER" id="PTHR23101:SF122">
    <property type="entry name" value="RABAPTIN-5-ASSOCIATED EXCHANGE FACTOR FOR RAB5"/>
    <property type="match status" value="1"/>
</dbReference>
<dbReference type="SMART" id="SM00167">
    <property type="entry name" value="VPS9"/>
    <property type="match status" value="1"/>
</dbReference>
<evidence type="ECO:0000313" key="3">
    <source>
        <dbReference type="Proteomes" id="UP001626550"/>
    </source>
</evidence>
<feature type="domain" description="VPS9" evidence="1">
    <location>
        <begin position="156"/>
        <end position="310"/>
    </location>
</feature>
<evidence type="ECO:0000313" key="2">
    <source>
        <dbReference type="EMBL" id="KAL3310998.1"/>
    </source>
</evidence>
<dbReference type="Pfam" id="PF02204">
    <property type="entry name" value="VPS9"/>
    <property type="match status" value="1"/>
</dbReference>
<protein>
    <submittedName>
        <fullName evidence="2">Rab5 GDP/GTP exchange factor</fullName>
    </submittedName>
</protein>
<dbReference type="Proteomes" id="UP001626550">
    <property type="component" value="Unassembled WGS sequence"/>
</dbReference>
<accession>A0ABD2PVA9</accession>
<dbReference type="InterPro" id="IPR037191">
    <property type="entry name" value="VPS9_dom_sf"/>
</dbReference>
<dbReference type="Pfam" id="PF18151">
    <property type="entry name" value="DUF5601"/>
    <property type="match status" value="1"/>
</dbReference>
<dbReference type="Gene3D" id="1.10.246.120">
    <property type="match status" value="1"/>
</dbReference>